<organism evidence="2 3">
    <name type="scientific">Breznakia pachnodae</name>
    <dbReference type="NCBI Taxonomy" id="265178"/>
    <lineage>
        <taxon>Bacteria</taxon>
        <taxon>Bacillati</taxon>
        <taxon>Bacillota</taxon>
        <taxon>Erysipelotrichia</taxon>
        <taxon>Erysipelotrichales</taxon>
        <taxon>Erysipelotrichaceae</taxon>
        <taxon>Breznakia</taxon>
    </lineage>
</organism>
<evidence type="ECO:0000313" key="2">
    <source>
        <dbReference type="EMBL" id="MDQ0359475.1"/>
    </source>
</evidence>
<comment type="caution">
    <text evidence="2">The sequence shown here is derived from an EMBL/GenBank/DDBJ whole genome shotgun (WGS) entry which is preliminary data.</text>
</comment>
<dbReference type="Proteomes" id="UP001230220">
    <property type="component" value="Unassembled WGS sequence"/>
</dbReference>
<evidence type="ECO:0000256" key="1">
    <source>
        <dbReference type="SAM" id="Phobius"/>
    </source>
</evidence>
<keyword evidence="3" id="KW-1185">Reference proteome</keyword>
<feature type="transmembrane region" description="Helical" evidence="1">
    <location>
        <begin position="102"/>
        <end position="120"/>
    </location>
</feature>
<keyword evidence="1" id="KW-0812">Transmembrane</keyword>
<evidence type="ECO:0000313" key="3">
    <source>
        <dbReference type="Proteomes" id="UP001230220"/>
    </source>
</evidence>
<dbReference type="EMBL" id="JAUSUR010000001">
    <property type="protein sequence ID" value="MDQ0359475.1"/>
    <property type="molecule type" value="Genomic_DNA"/>
</dbReference>
<name>A0ABU0DY46_9FIRM</name>
<dbReference type="RefSeq" id="WP_307404612.1">
    <property type="nucleotide sequence ID" value="NZ_JAUSUR010000001.1"/>
</dbReference>
<reference evidence="2 3" key="1">
    <citation type="submission" date="2023-07" db="EMBL/GenBank/DDBJ databases">
        <title>Genomic Encyclopedia of Type Strains, Phase IV (KMG-IV): sequencing the most valuable type-strain genomes for metagenomic binning, comparative biology and taxonomic classification.</title>
        <authorList>
            <person name="Goeker M."/>
        </authorList>
    </citation>
    <scope>NUCLEOTIDE SEQUENCE [LARGE SCALE GENOMIC DNA]</scope>
    <source>
        <strain evidence="2 3">DSM 16784</strain>
    </source>
</reference>
<feature type="transmembrane region" description="Helical" evidence="1">
    <location>
        <begin position="46"/>
        <end position="70"/>
    </location>
</feature>
<keyword evidence="1" id="KW-1133">Transmembrane helix</keyword>
<accession>A0ABU0DY46</accession>
<feature type="transmembrane region" description="Helical" evidence="1">
    <location>
        <begin position="12"/>
        <end position="34"/>
    </location>
</feature>
<gene>
    <name evidence="2" type="ORF">J2S15_000206</name>
</gene>
<protein>
    <submittedName>
        <fullName evidence="2">Uncharacterized protein YhhL (DUF1145 family)</fullName>
    </submittedName>
</protein>
<sequence>MEAYRQSLKKRILLLSIGGGIALIVVIVVILNLFEPSTGDLHYNSFISGFQVGLTGSVTVACFAQAFRYYKISKDEEKLKIEKIKEEDERLQFIDAKTGGQPILWCAYVFIITGTISAYFNKYVFATLIVCAVFLAIMKIALHTYYSKKY</sequence>
<proteinExistence type="predicted"/>
<feature type="transmembrane region" description="Helical" evidence="1">
    <location>
        <begin position="126"/>
        <end position="146"/>
    </location>
</feature>
<keyword evidence="1" id="KW-0472">Membrane</keyword>